<name>A0A1I7ERL6_9BURK</name>
<keyword evidence="4" id="KW-1185">Reference proteome</keyword>
<dbReference type="Proteomes" id="UP000198844">
    <property type="component" value="Unassembled WGS sequence"/>
</dbReference>
<gene>
    <name evidence="1" type="ORF">R69658_06309</name>
    <name evidence="2" type="ORF">SAMN05192563_10589</name>
</gene>
<dbReference type="Proteomes" id="UP000674425">
    <property type="component" value="Unassembled WGS sequence"/>
</dbReference>
<dbReference type="RefSeq" id="WP_143131867.1">
    <property type="nucleotide sequence ID" value="NZ_CAJNAU010000084.1"/>
</dbReference>
<organism evidence="2 3">
    <name type="scientific">Paraburkholderia aspalathi</name>
    <dbReference type="NCBI Taxonomy" id="1324617"/>
    <lineage>
        <taxon>Bacteria</taxon>
        <taxon>Pseudomonadati</taxon>
        <taxon>Pseudomonadota</taxon>
        <taxon>Betaproteobacteria</taxon>
        <taxon>Burkholderiales</taxon>
        <taxon>Burkholderiaceae</taxon>
        <taxon>Paraburkholderia</taxon>
    </lineage>
</organism>
<evidence type="ECO:0000313" key="4">
    <source>
        <dbReference type="Proteomes" id="UP000674425"/>
    </source>
</evidence>
<dbReference type="AlphaFoldDB" id="A0A1I7ERL6"/>
<proteinExistence type="predicted"/>
<reference evidence="2 3" key="1">
    <citation type="submission" date="2016-10" db="EMBL/GenBank/DDBJ databases">
        <authorList>
            <person name="de Groot N.N."/>
        </authorList>
    </citation>
    <scope>NUCLEOTIDE SEQUENCE [LARGE SCALE GENOMIC DNA]</scope>
    <source>
        <strain evidence="2 3">LMG 27731</strain>
    </source>
</reference>
<dbReference type="EMBL" id="CAJNAU010000084">
    <property type="protein sequence ID" value="CAE6831328.1"/>
    <property type="molecule type" value="Genomic_DNA"/>
</dbReference>
<evidence type="ECO:0000313" key="2">
    <source>
        <dbReference type="EMBL" id="SFU26533.1"/>
    </source>
</evidence>
<evidence type="ECO:0000313" key="3">
    <source>
        <dbReference type="Proteomes" id="UP000198844"/>
    </source>
</evidence>
<dbReference type="OrthoDB" id="342114at2"/>
<evidence type="ECO:0000313" key="1">
    <source>
        <dbReference type="EMBL" id="CAE6831328.1"/>
    </source>
</evidence>
<accession>A0A1I7ERL6</accession>
<dbReference type="EMBL" id="FPBH01000058">
    <property type="protein sequence ID" value="SFU26533.1"/>
    <property type="molecule type" value="Genomic_DNA"/>
</dbReference>
<reference evidence="1 4" key="2">
    <citation type="submission" date="2021-02" db="EMBL/GenBank/DDBJ databases">
        <authorList>
            <person name="Vanwijnsberghe S."/>
        </authorList>
    </citation>
    <scope>NUCLEOTIDE SEQUENCE [LARGE SCALE GENOMIC DNA]</scope>
    <source>
        <strain evidence="1 4">R-69658</strain>
    </source>
</reference>
<sequence length="119" mass="12852">MAAPTGSSGSMLVKNAGGHSDFMGCFVSGYAEACERIRATLLDAPPENGKRVLLYICPECGDVGCGAYSALVRRDRESYVWENFAYQVGEYDSTSLEAVGPFVFELSLYKAGLLNASRF</sequence>
<protein>
    <submittedName>
        <fullName evidence="2">Uncharacterized protein</fullName>
    </submittedName>
</protein>